<reference evidence="2 3" key="1">
    <citation type="journal article" date="2024" name="J Genomics">
        <title>Draft genome sequencing and assembly of Favolaschia claudopus CIRM-BRFM 2984 isolated from oak limbs.</title>
        <authorList>
            <person name="Navarro D."/>
            <person name="Drula E."/>
            <person name="Chaduli D."/>
            <person name="Cazenave R."/>
            <person name="Ahrendt S."/>
            <person name="Wang J."/>
            <person name="Lipzen A."/>
            <person name="Daum C."/>
            <person name="Barry K."/>
            <person name="Grigoriev I.V."/>
            <person name="Favel A."/>
            <person name="Rosso M.N."/>
            <person name="Martin F."/>
        </authorList>
    </citation>
    <scope>NUCLEOTIDE SEQUENCE [LARGE SCALE GENOMIC DNA]</scope>
    <source>
        <strain evidence="2 3">CIRM-BRFM 2984</strain>
    </source>
</reference>
<sequence length="236" mass="25938">MGGTAPNQLMRRDERELSFVAFGRSSGAAQECELLPTDRWYIGSVVARGGRRASSVVASNGVVAAVGQMKDGLACVNKRDRFRLKIAILEEQQVGGLAQSEIPLSVDSRRRLGNQDEIKTPNRKLHSLQQMWSSENWGHSCRARTPTVAPKRSGSQPATSEVDPMVVAALLGCDLTALGGWDLIKLRPNSMDVNQRHTRRRLYSKAGAGQLLVESRNVPLAENDSDTMIKVEYPVR</sequence>
<protein>
    <submittedName>
        <fullName evidence="2">Uncharacterized protein</fullName>
    </submittedName>
</protein>
<gene>
    <name evidence="2" type="ORF">R3P38DRAFT_2780881</name>
</gene>
<organism evidence="2 3">
    <name type="scientific">Favolaschia claudopus</name>
    <dbReference type="NCBI Taxonomy" id="2862362"/>
    <lineage>
        <taxon>Eukaryota</taxon>
        <taxon>Fungi</taxon>
        <taxon>Dikarya</taxon>
        <taxon>Basidiomycota</taxon>
        <taxon>Agaricomycotina</taxon>
        <taxon>Agaricomycetes</taxon>
        <taxon>Agaricomycetidae</taxon>
        <taxon>Agaricales</taxon>
        <taxon>Marasmiineae</taxon>
        <taxon>Mycenaceae</taxon>
        <taxon>Favolaschia</taxon>
    </lineage>
</organism>
<proteinExistence type="predicted"/>
<feature type="region of interest" description="Disordered" evidence="1">
    <location>
        <begin position="139"/>
        <end position="160"/>
    </location>
</feature>
<name>A0AAW0B6I4_9AGAR</name>
<dbReference type="AlphaFoldDB" id="A0AAW0B6I4"/>
<comment type="caution">
    <text evidence="2">The sequence shown here is derived from an EMBL/GenBank/DDBJ whole genome shotgun (WGS) entry which is preliminary data.</text>
</comment>
<evidence type="ECO:0000313" key="3">
    <source>
        <dbReference type="Proteomes" id="UP001362999"/>
    </source>
</evidence>
<evidence type="ECO:0000256" key="1">
    <source>
        <dbReference type="SAM" id="MobiDB-lite"/>
    </source>
</evidence>
<evidence type="ECO:0000313" key="2">
    <source>
        <dbReference type="EMBL" id="KAK7021687.1"/>
    </source>
</evidence>
<accession>A0AAW0B6I4</accession>
<dbReference type="Proteomes" id="UP001362999">
    <property type="component" value="Unassembled WGS sequence"/>
</dbReference>
<keyword evidence="3" id="KW-1185">Reference proteome</keyword>
<dbReference type="EMBL" id="JAWWNJ010000038">
    <property type="protein sequence ID" value="KAK7021687.1"/>
    <property type="molecule type" value="Genomic_DNA"/>
</dbReference>